<dbReference type="STRING" id="669874.A0A1E4TYM3"/>
<dbReference type="SUPFAM" id="SSF55729">
    <property type="entry name" value="Acyl-CoA N-acyltransferases (Nat)"/>
    <property type="match status" value="1"/>
</dbReference>
<evidence type="ECO:0000256" key="3">
    <source>
        <dbReference type="ARBA" id="ARBA00022490"/>
    </source>
</evidence>
<dbReference type="Gene3D" id="3.40.630.30">
    <property type="match status" value="1"/>
</dbReference>
<evidence type="ECO:0000313" key="7">
    <source>
        <dbReference type="EMBL" id="ODV96873.1"/>
    </source>
</evidence>
<keyword evidence="8" id="KW-1185">Reference proteome</keyword>
<comment type="subcellular location">
    <subcellularLocation>
        <location evidence="2">Cytoplasm</location>
    </subcellularLocation>
    <subcellularLocation>
        <location evidence="1">Nucleus</location>
    </subcellularLocation>
</comment>
<dbReference type="PANTHER" id="PTHR20531">
    <property type="entry name" value="N-ALPHA-ACETYLTRANSFERASE 40"/>
    <property type="match status" value="1"/>
</dbReference>
<reference evidence="8" key="1">
    <citation type="submission" date="2016-05" db="EMBL/GenBank/DDBJ databases">
        <title>Comparative genomics of biotechnologically important yeasts.</title>
        <authorList>
            <consortium name="DOE Joint Genome Institute"/>
            <person name="Riley R."/>
            <person name="Haridas S."/>
            <person name="Wolfe K.H."/>
            <person name="Lopes M.R."/>
            <person name="Hittinger C.T."/>
            <person name="Goker M."/>
            <person name="Salamov A."/>
            <person name="Wisecaver J."/>
            <person name="Long T.M."/>
            <person name="Aerts A.L."/>
            <person name="Barry K."/>
            <person name="Choi C."/>
            <person name="Clum A."/>
            <person name="Coughlan A.Y."/>
            <person name="Deshpande S."/>
            <person name="Douglass A.P."/>
            <person name="Hanson S.J."/>
            <person name="Klenk H.-P."/>
            <person name="Labutti K."/>
            <person name="Lapidus A."/>
            <person name="Lindquist E."/>
            <person name="Lipzen A."/>
            <person name="Meier-Kolthoff J.P."/>
            <person name="Ohm R.A."/>
            <person name="Otillar R.P."/>
            <person name="Pangilinan J."/>
            <person name="Peng Y."/>
            <person name="Rokas A."/>
            <person name="Rosa C.A."/>
            <person name="Scheuner C."/>
            <person name="Sibirny A.A."/>
            <person name="Slot J.C."/>
            <person name="Stielow J.B."/>
            <person name="Sun H."/>
            <person name="Kurtzman C.P."/>
            <person name="Blackwell M."/>
            <person name="Grigoriev I.V."/>
            <person name="Jeffries T.W."/>
        </authorList>
    </citation>
    <scope>NUCLEOTIDE SEQUENCE [LARGE SCALE GENOMIC DNA]</scope>
    <source>
        <strain evidence="8">NRRL Y-2460</strain>
    </source>
</reference>
<name>A0A1E4TYM3_PACTA</name>
<keyword evidence="6" id="KW-0012">Acyltransferase</keyword>
<evidence type="ECO:0000256" key="5">
    <source>
        <dbReference type="ARBA" id="ARBA00023242"/>
    </source>
</evidence>
<sequence length="214" mass="25279">MTNKINDLSNEIVSLAEKIFPSRLVIEDIEDNDNDERFLQLSVKHINNLDSEIISSCLNLLELNLSHYYIKYNGENWKDGKLLEMHEDGLIYVYYTDYKNKCNVPIFLSFMNTIDNGLKVFYLYEIQIAENYRNRKNGRLLLSKFHDLCSEFNQKSNEKLYGTALTVFSENEAAYRFYLHNGYSITNYSPKDKKLRHGKILKPEYYILSRPLKP</sequence>
<dbReference type="OrthoDB" id="424551at2759"/>
<dbReference type="Proteomes" id="UP000094236">
    <property type="component" value="Unassembled WGS sequence"/>
</dbReference>
<evidence type="ECO:0000256" key="4">
    <source>
        <dbReference type="ARBA" id="ARBA00022679"/>
    </source>
</evidence>
<dbReference type="GO" id="GO:0010485">
    <property type="term" value="F:histone H4 acetyltransferase activity"/>
    <property type="evidence" value="ECO:0007669"/>
    <property type="project" value="InterPro"/>
</dbReference>
<dbReference type="PANTHER" id="PTHR20531:SF1">
    <property type="entry name" value="N-ALPHA-ACETYLTRANSFERASE 40"/>
    <property type="match status" value="1"/>
</dbReference>
<keyword evidence="4" id="KW-0808">Transferase</keyword>
<protein>
    <submittedName>
        <fullName evidence="7">Uncharacterized protein</fullName>
    </submittedName>
</protein>
<keyword evidence="5" id="KW-0539">Nucleus</keyword>
<proteinExistence type="predicted"/>
<dbReference type="GO" id="GO:1990189">
    <property type="term" value="F:protein N-terminal-serine acetyltransferase activity"/>
    <property type="evidence" value="ECO:0007669"/>
    <property type="project" value="TreeGrafter"/>
</dbReference>
<accession>A0A1E4TYM3</accession>
<dbReference type="GO" id="GO:0005737">
    <property type="term" value="C:cytoplasm"/>
    <property type="evidence" value="ECO:0007669"/>
    <property type="project" value="UniProtKB-SubCell"/>
</dbReference>
<organism evidence="7 8">
    <name type="scientific">Pachysolen tannophilus NRRL Y-2460</name>
    <dbReference type="NCBI Taxonomy" id="669874"/>
    <lineage>
        <taxon>Eukaryota</taxon>
        <taxon>Fungi</taxon>
        <taxon>Dikarya</taxon>
        <taxon>Ascomycota</taxon>
        <taxon>Saccharomycotina</taxon>
        <taxon>Pichiomycetes</taxon>
        <taxon>Pachysolenaceae</taxon>
        <taxon>Pachysolen</taxon>
    </lineage>
</organism>
<evidence type="ECO:0000256" key="2">
    <source>
        <dbReference type="ARBA" id="ARBA00004496"/>
    </source>
</evidence>
<dbReference type="GO" id="GO:0043998">
    <property type="term" value="F:histone H2A acetyltransferase activity"/>
    <property type="evidence" value="ECO:0007669"/>
    <property type="project" value="InterPro"/>
</dbReference>
<dbReference type="AlphaFoldDB" id="A0A1E4TYM3"/>
<evidence type="ECO:0000256" key="1">
    <source>
        <dbReference type="ARBA" id="ARBA00004123"/>
    </source>
</evidence>
<dbReference type="InterPro" id="IPR039949">
    <property type="entry name" value="NAA40"/>
</dbReference>
<evidence type="ECO:0000313" key="8">
    <source>
        <dbReference type="Proteomes" id="UP000094236"/>
    </source>
</evidence>
<gene>
    <name evidence="7" type="ORF">PACTADRAFT_48674</name>
</gene>
<dbReference type="InterPro" id="IPR016181">
    <property type="entry name" value="Acyl_CoA_acyltransferase"/>
</dbReference>
<dbReference type="EMBL" id="KV454012">
    <property type="protein sequence ID" value="ODV96873.1"/>
    <property type="molecule type" value="Genomic_DNA"/>
</dbReference>
<evidence type="ECO:0000256" key="6">
    <source>
        <dbReference type="ARBA" id="ARBA00023315"/>
    </source>
</evidence>
<keyword evidence="3" id="KW-0963">Cytoplasm</keyword>
<dbReference type="GO" id="GO:0005634">
    <property type="term" value="C:nucleus"/>
    <property type="evidence" value="ECO:0007669"/>
    <property type="project" value="UniProtKB-SubCell"/>
</dbReference>